<organism evidence="1">
    <name type="scientific">bioreactor metagenome</name>
    <dbReference type="NCBI Taxonomy" id="1076179"/>
    <lineage>
        <taxon>unclassified sequences</taxon>
        <taxon>metagenomes</taxon>
        <taxon>ecological metagenomes</taxon>
    </lineage>
</organism>
<proteinExistence type="predicted"/>
<reference evidence="1" key="1">
    <citation type="submission" date="2019-08" db="EMBL/GenBank/DDBJ databases">
        <authorList>
            <person name="Kucharzyk K."/>
            <person name="Murdoch R.W."/>
            <person name="Higgins S."/>
            <person name="Loffler F."/>
        </authorList>
    </citation>
    <scope>NUCLEOTIDE SEQUENCE</scope>
</reference>
<sequence length="148" mass="16043">MAHGLLDEEQEEVAARIEELGLQALLGVGCDILIAHVGRVANDGVELLAERIGEEIAYRGPFRCDAGVDFNAHDIGTTLAQGGEKGPVAGRWFQDPALVLAEVEHESHHVGGREYLAELCDVQRHQWLLSGFRAARSAAAFSRALFSQ</sequence>
<comment type="caution">
    <text evidence="1">The sequence shown here is derived from an EMBL/GenBank/DDBJ whole genome shotgun (WGS) entry which is preliminary data.</text>
</comment>
<name>A0A645IKA3_9ZZZZ</name>
<dbReference type="AlphaFoldDB" id="A0A645IKA3"/>
<accession>A0A645IKA3</accession>
<dbReference type="EMBL" id="VSSQ01117104">
    <property type="protein sequence ID" value="MPN51711.1"/>
    <property type="molecule type" value="Genomic_DNA"/>
</dbReference>
<gene>
    <name evidence="1" type="ORF">SDC9_199360</name>
</gene>
<evidence type="ECO:0000313" key="1">
    <source>
        <dbReference type="EMBL" id="MPN51711.1"/>
    </source>
</evidence>
<protein>
    <submittedName>
        <fullName evidence="1">Uncharacterized protein</fullName>
    </submittedName>
</protein>